<dbReference type="AlphaFoldDB" id="A0A7X0J6A0"/>
<protein>
    <submittedName>
        <fullName evidence="1">Uncharacterized protein</fullName>
    </submittedName>
</protein>
<organism evidence="1 2">
    <name type="scientific">Pedobacter cryoconitis</name>
    <dbReference type="NCBI Taxonomy" id="188932"/>
    <lineage>
        <taxon>Bacteria</taxon>
        <taxon>Pseudomonadati</taxon>
        <taxon>Bacteroidota</taxon>
        <taxon>Sphingobacteriia</taxon>
        <taxon>Sphingobacteriales</taxon>
        <taxon>Sphingobacteriaceae</taxon>
        <taxon>Pedobacter</taxon>
    </lineage>
</organism>
<gene>
    <name evidence="1" type="ORF">HDF25_003305</name>
</gene>
<name>A0A7X0J6A0_9SPHI</name>
<reference evidence="1 2" key="1">
    <citation type="submission" date="2020-08" db="EMBL/GenBank/DDBJ databases">
        <title>Genomic Encyclopedia of Type Strains, Phase IV (KMG-V): Genome sequencing to study the core and pangenomes of soil and plant-associated prokaryotes.</title>
        <authorList>
            <person name="Whitman W."/>
        </authorList>
    </citation>
    <scope>NUCLEOTIDE SEQUENCE [LARGE SCALE GENOMIC DNA]</scope>
    <source>
        <strain evidence="1 2">M2T3</strain>
    </source>
</reference>
<accession>A0A7X0J6A0</accession>
<dbReference type="Proteomes" id="UP000521017">
    <property type="component" value="Unassembled WGS sequence"/>
</dbReference>
<evidence type="ECO:0000313" key="2">
    <source>
        <dbReference type="Proteomes" id="UP000521017"/>
    </source>
</evidence>
<evidence type="ECO:0000313" key="1">
    <source>
        <dbReference type="EMBL" id="MBB6501142.1"/>
    </source>
</evidence>
<dbReference type="EMBL" id="JACHCC010000008">
    <property type="protein sequence ID" value="MBB6501142.1"/>
    <property type="molecule type" value="Genomic_DNA"/>
</dbReference>
<comment type="caution">
    <text evidence="1">The sequence shown here is derived from an EMBL/GenBank/DDBJ whole genome shotgun (WGS) entry which is preliminary data.</text>
</comment>
<proteinExistence type="predicted"/>
<sequence>MKKNQIHYIQDDKYILNIMDLIFQAIQLDQNNVILSIDVP</sequence>